<evidence type="ECO:0000313" key="2">
    <source>
        <dbReference type="Proteomes" id="UP000011058"/>
    </source>
</evidence>
<gene>
    <name evidence="1" type="ORF">FAES_0453</name>
</gene>
<sequence length="30" mass="3212">MNGFNNFITTISLNDFSEQDATEIASSSAS</sequence>
<keyword evidence="2" id="KW-1185">Reference proteome</keyword>
<accession>I0K2W2</accession>
<reference evidence="1 2" key="1">
    <citation type="journal article" date="2012" name="J. Bacteriol.">
        <title>Genome Sequence of Fibrella aestuarina BUZ 2T, a Filamentous Marine Bacterium.</title>
        <authorList>
            <person name="Filippini M."/>
            <person name="Qi W."/>
            <person name="Blom J."/>
            <person name="Goesmann A."/>
            <person name="Smits T.H."/>
            <person name="Bagheri H.C."/>
        </authorList>
    </citation>
    <scope>NUCLEOTIDE SEQUENCE [LARGE SCALE GENOMIC DNA]</scope>
    <source>
        <strain evidence="2">BUZ 2T</strain>
    </source>
</reference>
<dbReference type="Proteomes" id="UP000011058">
    <property type="component" value="Chromosome"/>
</dbReference>
<dbReference type="AlphaFoldDB" id="I0K2W2"/>
<dbReference type="EMBL" id="HE796683">
    <property type="protein sequence ID" value="CCG98465.1"/>
    <property type="molecule type" value="Genomic_DNA"/>
</dbReference>
<proteinExistence type="predicted"/>
<organism evidence="1 2">
    <name type="scientific">Fibrella aestuarina BUZ 2</name>
    <dbReference type="NCBI Taxonomy" id="1166018"/>
    <lineage>
        <taxon>Bacteria</taxon>
        <taxon>Pseudomonadati</taxon>
        <taxon>Bacteroidota</taxon>
        <taxon>Cytophagia</taxon>
        <taxon>Cytophagales</taxon>
        <taxon>Spirosomataceae</taxon>
        <taxon>Fibrella</taxon>
    </lineage>
</organism>
<evidence type="ECO:0000313" key="1">
    <source>
        <dbReference type="EMBL" id="CCG98465.1"/>
    </source>
</evidence>
<name>I0K2W2_9BACT</name>
<dbReference type="HOGENOM" id="CLU_3403639_0_0_10"/>
<protein>
    <submittedName>
        <fullName evidence="1">Uncharacterized protein</fullName>
    </submittedName>
</protein>
<dbReference type="KEGG" id="fae:FAES_0453"/>